<dbReference type="Proteomes" id="UP000244910">
    <property type="component" value="Chromosome"/>
</dbReference>
<dbReference type="EMBL" id="CP020953">
    <property type="protein sequence ID" value="AWI04075.1"/>
    <property type="molecule type" value="Genomic_DNA"/>
</dbReference>
<proteinExistence type="predicted"/>
<accession>A0A2U8DNQ5</accession>
<gene>
    <name evidence="1" type="ORF">B9W14_06060</name>
</gene>
<dbReference type="AlphaFoldDB" id="A0A2U8DNQ5"/>
<dbReference type="RefSeq" id="WP_032077581.1">
    <property type="nucleotide sequence ID" value="NZ_CP020953.1"/>
</dbReference>
<keyword evidence="2" id="KW-1185">Reference proteome</keyword>
<name>A0A2U8DNQ5_9CLOT</name>
<protein>
    <submittedName>
        <fullName evidence="1">Uncharacterized protein</fullName>
    </submittedName>
</protein>
<organism evidence="1 2">
    <name type="scientific">Clostridium drakei</name>
    <dbReference type="NCBI Taxonomy" id="332101"/>
    <lineage>
        <taxon>Bacteria</taxon>
        <taxon>Bacillati</taxon>
        <taxon>Bacillota</taxon>
        <taxon>Clostridia</taxon>
        <taxon>Eubacteriales</taxon>
        <taxon>Clostridiaceae</taxon>
        <taxon>Clostridium</taxon>
    </lineage>
</organism>
<evidence type="ECO:0000313" key="2">
    <source>
        <dbReference type="Proteomes" id="UP000244910"/>
    </source>
</evidence>
<dbReference type="KEGG" id="cdrk:B9W14_06060"/>
<evidence type="ECO:0000313" key="1">
    <source>
        <dbReference type="EMBL" id="AWI04075.1"/>
    </source>
</evidence>
<sequence length="136" mass="14969">MKGDKHYEIKKIIASLMALSIIGASSLTFGGTAKAATLNSTSSVSMIATNSYRTNLDADINSRGDVFWTRTSGARLNEIRVTKVSGKEIVAFGGGADYLSLNLYQYVKDVGNYLVDVRALDEKSRILAYDKFYFYL</sequence>
<reference evidence="2" key="1">
    <citation type="submission" date="2017-04" db="EMBL/GenBank/DDBJ databases">
        <authorList>
            <person name="Song Y."/>
            <person name="Cho B.-K."/>
        </authorList>
    </citation>
    <scope>NUCLEOTIDE SEQUENCE [LARGE SCALE GENOMIC DNA]</scope>
    <source>
        <strain evidence="2">SL1</strain>
    </source>
</reference>